<dbReference type="AlphaFoldDB" id="A0A4V2QA57"/>
<dbReference type="InterPro" id="IPR051011">
    <property type="entry name" value="Metal_resp_trans_reg"/>
</dbReference>
<dbReference type="InterPro" id="IPR001845">
    <property type="entry name" value="HTH_ArsR_DNA-bd_dom"/>
</dbReference>
<dbReference type="InterPro" id="IPR036390">
    <property type="entry name" value="WH_DNA-bd_sf"/>
</dbReference>
<dbReference type="SUPFAM" id="SSF46785">
    <property type="entry name" value="Winged helix' DNA-binding domain"/>
    <property type="match status" value="1"/>
</dbReference>
<keyword evidence="3" id="KW-0804">Transcription</keyword>
<dbReference type="EMBL" id="SLUM01000057">
    <property type="protein sequence ID" value="TCL48476.1"/>
    <property type="molecule type" value="Genomic_DNA"/>
</dbReference>
<dbReference type="NCBIfam" id="NF033788">
    <property type="entry name" value="HTH_metalloreg"/>
    <property type="match status" value="1"/>
</dbReference>
<feature type="domain" description="HTH arsR-type" evidence="5">
    <location>
        <begin position="34"/>
        <end position="126"/>
    </location>
</feature>
<proteinExistence type="predicted"/>
<dbReference type="InterPro" id="IPR011991">
    <property type="entry name" value="ArsR-like_HTH"/>
</dbReference>
<dbReference type="Pfam" id="PF01022">
    <property type="entry name" value="HTH_5"/>
    <property type="match status" value="1"/>
</dbReference>
<dbReference type="GO" id="GO:0003677">
    <property type="term" value="F:DNA binding"/>
    <property type="evidence" value="ECO:0007669"/>
    <property type="project" value="UniProtKB-KW"/>
</dbReference>
<evidence type="ECO:0000256" key="2">
    <source>
        <dbReference type="ARBA" id="ARBA00023125"/>
    </source>
</evidence>
<dbReference type="InterPro" id="IPR018334">
    <property type="entry name" value="ArsR_HTH"/>
</dbReference>
<dbReference type="STRING" id="1650663.GCA_001486665_03498"/>
<evidence type="ECO:0000259" key="5">
    <source>
        <dbReference type="PROSITE" id="PS50987"/>
    </source>
</evidence>
<evidence type="ECO:0000256" key="1">
    <source>
        <dbReference type="ARBA" id="ARBA00023015"/>
    </source>
</evidence>
<dbReference type="PANTHER" id="PTHR43132:SF6">
    <property type="entry name" value="HTH-TYPE TRANSCRIPTIONAL REPRESSOR CZRA"/>
    <property type="match status" value="1"/>
</dbReference>
<dbReference type="PANTHER" id="PTHR43132">
    <property type="entry name" value="ARSENICAL RESISTANCE OPERON REPRESSOR ARSR-RELATED"/>
    <property type="match status" value="1"/>
</dbReference>
<protein>
    <submittedName>
        <fullName evidence="6">DNA-binding transcriptional ArsR family regulator</fullName>
    </submittedName>
</protein>
<dbReference type="RefSeq" id="WP_082669693.1">
    <property type="nucleotide sequence ID" value="NZ_CABKVM010000019.1"/>
</dbReference>
<gene>
    <name evidence="6" type="ORF">EDD77_1571</name>
</gene>
<evidence type="ECO:0000313" key="6">
    <source>
        <dbReference type="EMBL" id="TCL48476.1"/>
    </source>
</evidence>
<dbReference type="GO" id="GO:0003700">
    <property type="term" value="F:DNA-binding transcription factor activity"/>
    <property type="evidence" value="ECO:0007669"/>
    <property type="project" value="InterPro"/>
</dbReference>
<keyword evidence="1" id="KW-0805">Transcription regulation</keyword>
<sequence>MTPHEHPAEHRANPAAEAPLFHPDAVETVRANLPDDEFLYDLAELFKVFGDSTRIKVLFALFESELCVGDIAQVLGLSQSAVSHQLRILKQSKLVKFRREGKTVYYSLDDDHVRSMLSMGAEHVEE</sequence>
<evidence type="ECO:0000313" key="7">
    <source>
        <dbReference type="Proteomes" id="UP000295184"/>
    </source>
</evidence>
<dbReference type="Proteomes" id="UP000295184">
    <property type="component" value="Unassembled WGS sequence"/>
</dbReference>
<dbReference type="OrthoDB" id="9794330at2"/>
<dbReference type="GeneID" id="97382766"/>
<dbReference type="InterPro" id="IPR036388">
    <property type="entry name" value="WH-like_DNA-bd_sf"/>
</dbReference>
<evidence type="ECO:0000256" key="3">
    <source>
        <dbReference type="ARBA" id="ARBA00023163"/>
    </source>
</evidence>
<dbReference type="PROSITE" id="PS50987">
    <property type="entry name" value="HTH_ARSR_2"/>
    <property type="match status" value="1"/>
</dbReference>
<accession>A0A4V2QA57</accession>
<keyword evidence="2 6" id="KW-0238">DNA-binding</keyword>
<comment type="caution">
    <text evidence="6">The sequence shown here is derived from an EMBL/GenBank/DDBJ whole genome shotgun (WGS) entry which is preliminary data.</text>
</comment>
<dbReference type="CDD" id="cd00090">
    <property type="entry name" value="HTH_ARSR"/>
    <property type="match status" value="1"/>
</dbReference>
<keyword evidence="4" id="KW-0105">Cadmium resistance</keyword>
<dbReference type="GO" id="GO:0046686">
    <property type="term" value="P:response to cadmium ion"/>
    <property type="evidence" value="ECO:0007669"/>
    <property type="project" value="UniProtKB-KW"/>
</dbReference>
<organism evidence="6 7">
    <name type="scientific">Allofournierella massiliensis</name>
    <dbReference type="NCBI Taxonomy" id="1650663"/>
    <lineage>
        <taxon>Bacteria</taxon>
        <taxon>Bacillati</taxon>
        <taxon>Bacillota</taxon>
        <taxon>Clostridia</taxon>
        <taxon>Eubacteriales</taxon>
        <taxon>Oscillospiraceae</taxon>
        <taxon>Allofournierella</taxon>
    </lineage>
</organism>
<evidence type="ECO:0000256" key="4">
    <source>
        <dbReference type="ARBA" id="ARBA00043263"/>
    </source>
</evidence>
<name>A0A4V2QA57_9FIRM</name>
<dbReference type="PROSITE" id="PS00846">
    <property type="entry name" value="HTH_ARSR_1"/>
    <property type="match status" value="1"/>
</dbReference>
<dbReference type="Gene3D" id="1.10.10.10">
    <property type="entry name" value="Winged helix-like DNA-binding domain superfamily/Winged helix DNA-binding domain"/>
    <property type="match status" value="1"/>
</dbReference>
<dbReference type="SMART" id="SM00418">
    <property type="entry name" value="HTH_ARSR"/>
    <property type="match status" value="1"/>
</dbReference>
<reference evidence="6 7" key="1">
    <citation type="submission" date="2019-03" db="EMBL/GenBank/DDBJ databases">
        <title>Genomic Encyclopedia of Type Strains, Phase IV (KMG-IV): sequencing the most valuable type-strain genomes for metagenomic binning, comparative biology and taxonomic classification.</title>
        <authorList>
            <person name="Goeker M."/>
        </authorList>
    </citation>
    <scope>NUCLEOTIDE SEQUENCE [LARGE SCALE GENOMIC DNA]</scope>
    <source>
        <strain evidence="6 7">DSM 100451</strain>
    </source>
</reference>
<dbReference type="PRINTS" id="PR00778">
    <property type="entry name" value="HTHARSR"/>
</dbReference>